<organism evidence="2 4">
    <name type="scientific">Marivita cryptomonadis</name>
    <dbReference type="NCBI Taxonomy" id="505252"/>
    <lineage>
        <taxon>Bacteria</taxon>
        <taxon>Pseudomonadati</taxon>
        <taxon>Pseudomonadota</taxon>
        <taxon>Alphaproteobacteria</taxon>
        <taxon>Rhodobacterales</taxon>
        <taxon>Roseobacteraceae</taxon>
        <taxon>Marivita</taxon>
    </lineage>
</organism>
<dbReference type="GO" id="GO:0003677">
    <property type="term" value="F:DNA binding"/>
    <property type="evidence" value="ECO:0007669"/>
    <property type="project" value="InterPro"/>
</dbReference>
<dbReference type="AlphaFoldDB" id="A0A9Q2P5K7"/>
<dbReference type="Gene3D" id="1.10.10.10">
    <property type="entry name" value="Winged helix-like DNA-binding domain superfamily/Winged helix DNA-binding domain"/>
    <property type="match status" value="1"/>
</dbReference>
<keyword evidence="5" id="KW-1185">Reference proteome</keyword>
<proteinExistence type="predicted"/>
<gene>
    <name evidence="2" type="ORF">JQX41_15130</name>
    <name evidence="3" type="ORF">JQX48_15140</name>
</gene>
<evidence type="ECO:0000313" key="4">
    <source>
        <dbReference type="Proteomes" id="UP000755667"/>
    </source>
</evidence>
<name>A0A9Q2P5K7_9RHOB</name>
<dbReference type="EMBL" id="JAFBXF010000010">
    <property type="protein sequence ID" value="MBM2418317.1"/>
    <property type="molecule type" value="Genomic_DNA"/>
</dbReference>
<evidence type="ECO:0000313" key="5">
    <source>
        <dbReference type="Proteomes" id="UP000809440"/>
    </source>
</evidence>
<protein>
    <submittedName>
        <fullName evidence="2">Uncharacterized protein</fullName>
    </submittedName>
</protein>
<comment type="caution">
    <text evidence="2">The sequence shown here is derived from an EMBL/GenBank/DDBJ whole genome shotgun (WGS) entry which is preliminary data.</text>
</comment>
<dbReference type="InterPro" id="IPR036388">
    <property type="entry name" value="WH-like_DNA-bd_sf"/>
</dbReference>
<reference evidence="2 5" key="1">
    <citation type="submission" date="2021-01" db="EMBL/GenBank/DDBJ databases">
        <title>Diatom-associated Roseobacters Show Island Model of Population Structure.</title>
        <authorList>
            <person name="Qu L."/>
            <person name="Feng X."/>
            <person name="Chen Y."/>
            <person name="Li L."/>
            <person name="Wang X."/>
            <person name="Hu Z."/>
            <person name="Wang H."/>
            <person name="Luo H."/>
        </authorList>
    </citation>
    <scope>NUCLEOTIDE SEQUENCE</scope>
    <source>
        <strain evidence="3 5">CC28-63</strain>
        <strain evidence="2">CC28-69</strain>
    </source>
</reference>
<feature type="region of interest" description="Disordered" evidence="1">
    <location>
        <begin position="1"/>
        <end position="35"/>
    </location>
</feature>
<dbReference type="RefSeq" id="WP_138487920.1">
    <property type="nucleotide sequence ID" value="NZ_JAFBWU010000010.1"/>
</dbReference>
<accession>A0A9Q2P5K7</accession>
<dbReference type="Proteomes" id="UP000809440">
    <property type="component" value="Unassembled WGS sequence"/>
</dbReference>
<evidence type="ECO:0000313" key="3">
    <source>
        <dbReference type="EMBL" id="MBM2418317.1"/>
    </source>
</evidence>
<evidence type="ECO:0000313" key="2">
    <source>
        <dbReference type="EMBL" id="MBM2413648.1"/>
    </source>
</evidence>
<dbReference type="Proteomes" id="UP000755667">
    <property type="component" value="Unassembled WGS sequence"/>
</dbReference>
<dbReference type="InterPro" id="IPR010982">
    <property type="entry name" value="Lambda_DNA-bd_dom_sf"/>
</dbReference>
<dbReference type="EMBL" id="JAFBXE010000010">
    <property type="protein sequence ID" value="MBM2413648.1"/>
    <property type="molecule type" value="Genomic_DNA"/>
</dbReference>
<sequence>MTGLERVQAMAREESDLARKRWDDPRSPIHGSQFERDLEKMLGSGITQAEAAERLGCARATISKLLKKKGWAL</sequence>
<dbReference type="SUPFAM" id="SSF47413">
    <property type="entry name" value="lambda repressor-like DNA-binding domains"/>
    <property type="match status" value="1"/>
</dbReference>
<feature type="compositionally biased region" description="Basic and acidic residues" evidence="1">
    <location>
        <begin position="11"/>
        <end position="35"/>
    </location>
</feature>
<evidence type="ECO:0000256" key="1">
    <source>
        <dbReference type="SAM" id="MobiDB-lite"/>
    </source>
</evidence>